<comment type="caution">
    <text evidence="3">The sequence shown here is derived from an EMBL/GenBank/DDBJ whole genome shotgun (WGS) entry which is preliminary data.</text>
</comment>
<evidence type="ECO:0000256" key="2">
    <source>
        <dbReference type="SAM" id="MobiDB-lite"/>
    </source>
</evidence>
<organism evidence="3 4">
    <name type="scientific">Diacronema lutheri</name>
    <name type="common">Unicellular marine alga</name>
    <name type="synonym">Monochrysis lutheri</name>
    <dbReference type="NCBI Taxonomy" id="2081491"/>
    <lineage>
        <taxon>Eukaryota</taxon>
        <taxon>Haptista</taxon>
        <taxon>Haptophyta</taxon>
        <taxon>Pavlovophyceae</taxon>
        <taxon>Pavlovales</taxon>
        <taxon>Pavlovaceae</taxon>
        <taxon>Diacronema</taxon>
    </lineage>
</organism>
<keyword evidence="1" id="KW-0175">Coiled coil</keyword>
<sequence>MHRRACIDANYAADVVNRNAGVAMVGVRAALEQYFEESSVQTPGVDTLTAWLKTTLEGRAPTTKTGAGDDPANGIVQQRETLLQNLIEKYNEQLREAKRVKNLPKEALAARARLGNQMHLDMLQGTPVGGGKKKRKQQTESEAGEDLDEEEAPAAETERKRGGRAVPADYGADQAALIQMMKEGDAARLEESVLKREAQAKAAAAADERAALDREAMNKRHAEELAQRREAEAGLRGIEKVKAEIEMRRLALQEKQREDAERAAVRNAQQQQSMLDNNTKMTASVLDIVAKLTEQLNKKS</sequence>
<protein>
    <submittedName>
        <fullName evidence="3">Uncharacterized protein</fullName>
    </submittedName>
</protein>
<feature type="region of interest" description="Disordered" evidence="2">
    <location>
        <begin position="122"/>
        <end position="168"/>
    </location>
</feature>
<dbReference type="AlphaFoldDB" id="A0A8J6C1L1"/>
<name>A0A8J6C1L1_DIALT</name>
<evidence type="ECO:0000313" key="3">
    <source>
        <dbReference type="EMBL" id="KAG8457659.1"/>
    </source>
</evidence>
<feature type="compositionally biased region" description="Polar residues" evidence="2">
    <location>
        <begin position="267"/>
        <end position="277"/>
    </location>
</feature>
<dbReference type="EMBL" id="JAGTXO010000066">
    <property type="protein sequence ID" value="KAG8457659.1"/>
    <property type="molecule type" value="Genomic_DNA"/>
</dbReference>
<feature type="coiled-coil region" evidence="1">
    <location>
        <begin position="76"/>
        <end position="103"/>
    </location>
</feature>
<feature type="region of interest" description="Disordered" evidence="2">
    <location>
        <begin position="256"/>
        <end position="277"/>
    </location>
</feature>
<keyword evidence="4" id="KW-1185">Reference proteome</keyword>
<gene>
    <name evidence="3" type="ORF">KFE25_002323</name>
</gene>
<feature type="compositionally biased region" description="Acidic residues" evidence="2">
    <location>
        <begin position="142"/>
        <end position="153"/>
    </location>
</feature>
<evidence type="ECO:0000256" key="1">
    <source>
        <dbReference type="SAM" id="Coils"/>
    </source>
</evidence>
<dbReference type="Proteomes" id="UP000751190">
    <property type="component" value="Unassembled WGS sequence"/>
</dbReference>
<evidence type="ECO:0000313" key="4">
    <source>
        <dbReference type="Proteomes" id="UP000751190"/>
    </source>
</evidence>
<accession>A0A8J6C1L1</accession>
<proteinExistence type="predicted"/>
<reference evidence="3" key="1">
    <citation type="submission" date="2021-05" db="EMBL/GenBank/DDBJ databases">
        <title>The genome of the haptophyte Pavlova lutheri (Diacronema luteri, Pavlovales) - a model for lipid biosynthesis in eukaryotic algae.</title>
        <authorList>
            <person name="Hulatt C.J."/>
            <person name="Posewitz M.C."/>
        </authorList>
    </citation>
    <scope>NUCLEOTIDE SEQUENCE</scope>
    <source>
        <strain evidence="3">NIVA-4/92</strain>
    </source>
</reference>